<name>A0ABY8L3J1_9FLAO</name>
<accession>A0ABY8L3J1</accession>
<dbReference type="Proteomes" id="UP001232001">
    <property type="component" value="Chromosome"/>
</dbReference>
<keyword evidence="2" id="KW-1185">Reference proteome</keyword>
<reference evidence="1 2" key="1">
    <citation type="submission" date="2023-04" db="EMBL/GenBank/DDBJ databases">
        <title>Tenacibaculum tangerinum sp. nov., isolated from sea tidal flat of South Korea.</title>
        <authorList>
            <person name="Lee S.H."/>
            <person name="Kim J.-J."/>
        </authorList>
    </citation>
    <scope>NUCLEOTIDE SEQUENCE [LARGE SCALE GENOMIC DNA]</scope>
    <source>
        <strain evidence="1 2">GRR-S3-23</strain>
    </source>
</reference>
<protein>
    <submittedName>
        <fullName evidence="1">Uncharacterized protein</fullName>
    </submittedName>
</protein>
<dbReference type="RefSeq" id="WP_279651872.1">
    <property type="nucleotide sequence ID" value="NZ_CP122539.1"/>
</dbReference>
<evidence type="ECO:0000313" key="1">
    <source>
        <dbReference type="EMBL" id="WGH76001.1"/>
    </source>
</evidence>
<proteinExistence type="predicted"/>
<organism evidence="1 2">
    <name type="scientific">Tenacibaculum tangerinum</name>
    <dbReference type="NCBI Taxonomy" id="3038772"/>
    <lineage>
        <taxon>Bacteria</taxon>
        <taxon>Pseudomonadati</taxon>
        <taxon>Bacteroidota</taxon>
        <taxon>Flavobacteriia</taxon>
        <taxon>Flavobacteriales</taxon>
        <taxon>Flavobacteriaceae</taxon>
        <taxon>Tenacibaculum</taxon>
    </lineage>
</organism>
<sequence length="67" mass="7768">MRGVKKKIWYTFLANEPAGARQNLTDPDVMHSDWNESDYFKKSLFGGERKQVKIKQQYSNKAISSSL</sequence>
<dbReference type="EMBL" id="CP122539">
    <property type="protein sequence ID" value="WGH76001.1"/>
    <property type="molecule type" value="Genomic_DNA"/>
</dbReference>
<evidence type="ECO:0000313" key="2">
    <source>
        <dbReference type="Proteomes" id="UP001232001"/>
    </source>
</evidence>
<gene>
    <name evidence="1" type="ORF">P8625_02200</name>
</gene>